<sequence>MTRPTAAAAEAEPATAEITVCYVDPEPTATEVPTALERASDRLVVESVASEDAALARLESAAVDCLVCRAAGDDIGDDTLLASARAEWPTLPIFLVVDAFDEADASAALEAGATGCVSVLTAEHGTRLAIRIERAVDAATERRDLEAAAARFRALTENASFAVITAGDDGTIRYANDAVESLFGYAADDLVGDRISTLVPAKYRNSHRDTIAHYLRTGEQTLDWNWAELDALHADGHEVPVGVSFGEAAVSGEHLFTAVIRDLSDRRRLEREREATLERIGDAFVSIDPDWAFTYVNDQAVELLGRPREELLGQSLGTAFEAVAGTEFERELDHAFAEQTTVSFTQYFAALERWFEVRAYPSADGLSVFFTDVTDRVRAEEELEASITALQALYDISTRADASLDEKVPELLELGCESLGLSYGFLTRIDLDERTQTVVQSRGDHALLQAGESCPLAEAYCRKTIKTHELVTVANAPDEGWLGDPAYELFELGSYVGAKVTVDGSIWGTLCFASSEPREGDGFSEAERTLVKLMAKWVSYETERQQSHETLARQNERLQEFTSVVSHDLRNPLNVAQGSLDLALEGDDTALEACEEALERMEQLIDELLSLAEQGATTADLEPVALRDLATKAWSMVDTGDATLAFDGAGRIRADPERLQQLLENLFRNALDHGVPAEGTSADLTVTVGDREGGFYVADTGRGIPVEERESVFDIGFTTAEEGTGFGLGIVKRVADAHDWGLAVTEGDAGGARFEITGVDTPRPAGSR</sequence>
<evidence type="ECO:0000256" key="3">
    <source>
        <dbReference type="ARBA" id="ARBA00022679"/>
    </source>
</evidence>
<dbReference type="SUPFAM" id="SSF55785">
    <property type="entry name" value="PYP-like sensor domain (PAS domain)"/>
    <property type="match status" value="2"/>
</dbReference>
<dbReference type="InterPro" id="IPR050736">
    <property type="entry name" value="Sensor_HK_Regulatory"/>
</dbReference>
<dbReference type="InterPro" id="IPR029016">
    <property type="entry name" value="GAF-like_dom_sf"/>
</dbReference>
<dbReference type="SUPFAM" id="SSF55781">
    <property type="entry name" value="GAF domain-like"/>
    <property type="match status" value="1"/>
</dbReference>
<dbReference type="PANTHER" id="PTHR43711">
    <property type="entry name" value="TWO-COMPONENT HISTIDINE KINASE"/>
    <property type="match status" value="1"/>
</dbReference>
<evidence type="ECO:0000256" key="6">
    <source>
        <dbReference type="PROSITE-ProRule" id="PRU00169"/>
    </source>
</evidence>
<dbReference type="InterPro" id="IPR005467">
    <property type="entry name" value="His_kinase_dom"/>
</dbReference>
<accession>L0JH90</accession>
<dbReference type="InterPro" id="IPR011006">
    <property type="entry name" value="CheY-like_superfamily"/>
</dbReference>
<comment type="caution">
    <text evidence="6">Lacks conserved residue(s) required for the propagation of feature annotation.</text>
</comment>
<keyword evidence="3" id="KW-0808">Transferase</keyword>
<dbReference type="SMART" id="SM00388">
    <property type="entry name" value="HisKA"/>
    <property type="match status" value="1"/>
</dbReference>
<evidence type="ECO:0000313" key="10">
    <source>
        <dbReference type="EMBL" id="AGB30223.1"/>
    </source>
</evidence>
<evidence type="ECO:0000313" key="11">
    <source>
        <dbReference type="EMBL" id="ELY78644.1"/>
    </source>
</evidence>
<dbReference type="Gene3D" id="1.10.287.130">
    <property type="match status" value="1"/>
</dbReference>
<dbReference type="Pfam" id="PF02518">
    <property type="entry name" value="HATPase_c"/>
    <property type="match status" value="1"/>
</dbReference>
<dbReference type="Gene3D" id="3.40.50.2300">
    <property type="match status" value="1"/>
</dbReference>
<dbReference type="InterPro" id="IPR036890">
    <property type="entry name" value="HATPase_C_sf"/>
</dbReference>
<dbReference type="RefSeq" id="WP_006180400.1">
    <property type="nucleotide sequence ID" value="NC_019962.1"/>
</dbReference>
<dbReference type="SMART" id="SM00091">
    <property type="entry name" value="PAS"/>
    <property type="match status" value="2"/>
</dbReference>
<dbReference type="Pfam" id="PF13426">
    <property type="entry name" value="PAS_9"/>
    <property type="match status" value="1"/>
</dbReference>
<name>L0JH90_NATP1</name>
<reference evidence="11 13" key="3">
    <citation type="journal article" date="2014" name="PLoS Genet.">
        <title>Phylogenetically driven sequencing of extremely halophilic archaea reveals strategies for static and dynamic osmo-response.</title>
        <authorList>
            <person name="Becker E.A."/>
            <person name="Seitzer P.M."/>
            <person name="Tritt A."/>
            <person name="Larsen D."/>
            <person name="Krusor M."/>
            <person name="Yao A.I."/>
            <person name="Wu D."/>
            <person name="Madern D."/>
            <person name="Eisen J.A."/>
            <person name="Darling A.E."/>
            <person name="Facciotti M.T."/>
        </authorList>
    </citation>
    <scope>NUCLEOTIDE SEQUENCE [LARGE SCALE GENOMIC DNA]</scope>
    <source>
        <strain evidence="11 13">DSM 15624</strain>
    </source>
</reference>
<feature type="domain" description="Response regulatory" evidence="8">
    <location>
        <begin position="19"/>
        <end position="134"/>
    </location>
</feature>
<dbReference type="eggNOG" id="arCOG02387">
    <property type="taxonomic scope" value="Archaea"/>
</dbReference>
<dbReference type="KEGG" id="npe:Natpe_0289"/>
<dbReference type="InterPro" id="IPR035965">
    <property type="entry name" value="PAS-like_dom_sf"/>
</dbReference>
<evidence type="ECO:0000256" key="1">
    <source>
        <dbReference type="ARBA" id="ARBA00000085"/>
    </source>
</evidence>
<dbReference type="Proteomes" id="UP000011593">
    <property type="component" value="Unassembled WGS sequence"/>
</dbReference>
<evidence type="ECO:0000259" key="7">
    <source>
        <dbReference type="PROSITE" id="PS50109"/>
    </source>
</evidence>
<protein>
    <recommendedName>
        <fullName evidence="2">histidine kinase</fullName>
        <ecNumber evidence="2">2.7.13.3</ecNumber>
    </recommendedName>
</protein>
<keyword evidence="4" id="KW-0418">Kinase</keyword>
<dbReference type="CDD" id="cd00130">
    <property type="entry name" value="PAS"/>
    <property type="match status" value="2"/>
</dbReference>
<dbReference type="PATRIC" id="fig|797303.5.peg.1092"/>
<dbReference type="CDD" id="cd00082">
    <property type="entry name" value="HisKA"/>
    <property type="match status" value="1"/>
</dbReference>
<reference evidence="10" key="1">
    <citation type="submission" date="2012-02" db="EMBL/GenBank/DDBJ databases">
        <title>Complete sequence of chromosome of Natrinema pellirubrum DSM 15624.</title>
        <authorList>
            <consortium name="US DOE Joint Genome Institute"/>
            <person name="Lucas S."/>
            <person name="Han J."/>
            <person name="Lapidus A."/>
            <person name="Cheng J.-F."/>
            <person name="Goodwin L."/>
            <person name="Pitluck S."/>
            <person name="Peters L."/>
            <person name="Teshima H."/>
            <person name="Detter J.C."/>
            <person name="Han C."/>
            <person name="Tapia R."/>
            <person name="Land M."/>
            <person name="Hauser L."/>
            <person name="Kyrpides N."/>
            <person name="Ivanova N."/>
            <person name="Pagani I."/>
            <person name="Sproer C."/>
            <person name="Anderson I."/>
            <person name="Woyke T."/>
        </authorList>
    </citation>
    <scope>NUCLEOTIDE SEQUENCE</scope>
    <source>
        <strain evidence="10">DSM 15624</strain>
    </source>
</reference>
<dbReference type="PROSITE" id="PS50112">
    <property type="entry name" value="PAS"/>
    <property type="match status" value="2"/>
</dbReference>
<gene>
    <name evidence="10" type="ordered locus">Natpe_0289</name>
    <name evidence="11" type="ORF">C488_05357</name>
</gene>
<feature type="domain" description="Histidine kinase" evidence="7">
    <location>
        <begin position="564"/>
        <end position="757"/>
    </location>
</feature>
<dbReference type="EC" id="2.7.13.3" evidence="2"/>
<dbReference type="PROSITE" id="PS50110">
    <property type="entry name" value="RESPONSE_REGULATORY"/>
    <property type="match status" value="1"/>
</dbReference>
<dbReference type="HOGENOM" id="CLU_000445_114_58_2"/>
<dbReference type="AlphaFoldDB" id="L0JH90"/>
<dbReference type="InterPro" id="IPR003018">
    <property type="entry name" value="GAF"/>
</dbReference>
<dbReference type="SUPFAM" id="SSF55874">
    <property type="entry name" value="ATPase domain of HSP90 chaperone/DNA topoisomerase II/histidine kinase"/>
    <property type="match status" value="1"/>
</dbReference>
<keyword evidence="13" id="KW-1185">Reference proteome</keyword>
<feature type="domain" description="PAS" evidence="9">
    <location>
        <begin position="148"/>
        <end position="218"/>
    </location>
</feature>
<dbReference type="PANTHER" id="PTHR43711:SF1">
    <property type="entry name" value="HISTIDINE KINASE 1"/>
    <property type="match status" value="1"/>
</dbReference>
<dbReference type="Gene3D" id="3.30.450.40">
    <property type="match status" value="1"/>
</dbReference>
<dbReference type="eggNOG" id="arCOG02369">
    <property type="taxonomic scope" value="Archaea"/>
</dbReference>
<dbReference type="SMART" id="SM00387">
    <property type="entry name" value="HATPase_c"/>
    <property type="match status" value="1"/>
</dbReference>
<dbReference type="OrthoDB" id="8127at2157"/>
<dbReference type="InterPro" id="IPR003661">
    <property type="entry name" value="HisK_dim/P_dom"/>
</dbReference>
<dbReference type="NCBIfam" id="TIGR00229">
    <property type="entry name" value="sensory_box"/>
    <property type="match status" value="2"/>
</dbReference>
<dbReference type="Proteomes" id="UP000010843">
    <property type="component" value="Chromosome"/>
</dbReference>
<feature type="domain" description="PAS" evidence="9">
    <location>
        <begin position="269"/>
        <end position="316"/>
    </location>
</feature>
<dbReference type="SUPFAM" id="SSF52172">
    <property type="entry name" value="CheY-like"/>
    <property type="match status" value="1"/>
</dbReference>
<evidence type="ECO:0000259" key="8">
    <source>
        <dbReference type="PROSITE" id="PS50110"/>
    </source>
</evidence>
<dbReference type="EMBL" id="CP003372">
    <property type="protein sequence ID" value="AGB30223.1"/>
    <property type="molecule type" value="Genomic_DNA"/>
</dbReference>
<evidence type="ECO:0000313" key="13">
    <source>
        <dbReference type="Proteomes" id="UP000011593"/>
    </source>
</evidence>
<evidence type="ECO:0000256" key="4">
    <source>
        <dbReference type="ARBA" id="ARBA00022777"/>
    </source>
</evidence>
<dbReference type="Gene3D" id="3.30.450.20">
    <property type="entry name" value="PAS domain"/>
    <property type="match status" value="2"/>
</dbReference>
<dbReference type="eggNOG" id="arCOG02333">
    <property type="taxonomic scope" value="Archaea"/>
</dbReference>
<organism evidence="10 12">
    <name type="scientific">Natrinema pellirubrum (strain DSM 15624 / CIP 106293 / JCM 10476 / NCIMB 786 / 157)</name>
    <dbReference type="NCBI Taxonomy" id="797303"/>
    <lineage>
        <taxon>Archaea</taxon>
        <taxon>Methanobacteriati</taxon>
        <taxon>Methanobacteriota</taxon>
        <taxon>Stenosarchaea group</taxon>
        <taxon>Halobacteria</taxon>
        <taxon>Halobacteriales</taxon>
        <taxon>Natrialbaceae</taxon>
        <taxon>Natrinema</taxon>
    </lineage>
</organism>
<evidence type="ECO:0000256" key="5">
    <source>
        <dbReference type="ARBA" id="ARBA00023012"/>
    </source>
</evidence>
<dbReference type="InterPro" id="IPR000014">
    <property type="entry name" value="PAS"/>
</dbReference>
<dbReference type="eggNOG" id="arCOG06796">
    <property type="taxonomic scope" value="Archaea"/>
</dbReference>
<dbReference type="SMART" id="SM00065">
    <property type="entry name" value="GAF"/>
    <property type="match status" value="1"/>
</dbReference>
<dbReference type="GeneID" id="14334748"/>
<comment type="catalytic activity">
    <reaction evidence="1">
        <text>ATP + protein L-histidine = ADP + protein N-phospho-L-histidine.</text>
        <dbReference type="EC" id="2.7.13.3"/>
    </reaction>
</comment>
<dbReference type="Pfam" id="PF13185">
    <property type="entry name" value="GAF_2"/>
    <property type="match status" value="1"/>
</dbReference>
<dbReference type="Pfam" id="PF00512">
    <property type="entry name" value="HisKA"/>
    <property type="match status" value="1"/>
</dbReference>
<dbReference type="InterPro" id="IPR003594">
    <property type="entry name" value="HATPase_dom"/>
</dbReference>
<evidence type="ECO:0000313" key="12">
    <source>
        <dbReference type="Proteomes" id="UP000010843"/>
    </source>
</evidence>
<dbReference type="InterPro" id="IPR013656">
    <property type="entry name" value="PAS_4"/>
</dbReference>
<keyword evidence="5" id="KW-0902">Two-component regulatory system</keyword>
<dbReference type="Pfam" id="PF08448">
    <property type="entry name" value="PAS_4"/>
    <property type="match status" value="1"/>
</dbReference>
<dbReference type="GO" id="GO:0000155">
    <property type="term" value="F:phosphorelay sensor kinase activity"/>
    <property type="evidence" value="ECO:0007669"/>
    <property type="project" value="InterPro"/>
</dbReference>
<dbReference type="InterPro" id="IPR001789">
    <property type="entry name" value="Sig_transdc_resp-reg_receiver"/>
</dbReference>
<dbReference type="SUPFAM" id="SSF47384">
    <property type="entry name" value="Homodimeric domain of signal transducing histidine kinase"/>
    <property type="match status" value="1"/>
</dbReference>
<dbReference type="EMBL" id="AOIE01000029">
    <property type="protein sequence ID" value="ELY78644.1"/>
    <property type="molecule type" value="Genomic_DNA"/>
</dbReference>
<proteinExistence type="predicted"/>
<dbReference type="STRING" id="797303.Natpe_0289"/>
<dbReference type="Gene3D" id="3.30.565.10">
    <property type="entry name" value="Histidine kinase-like ATPase, C-terminal domain"/>
    <property type="match status" value="1"/>
</dbReference>
<evidence type="ECO:0000259" key="9">
    <source>
        <dbReference type="PROSITE" id="PS50112"/>
    </source>
</evidence>
<dbReference type="InterPro" id="IPR036097">
    <property type="entry name" value="HisK_dim/P_sf"/>
</dbReference>
<dbReference type="PROSITE" id="PS50109">
    <property type="entry name" value="HIS_KIN"/>
    <property type="match status" value="1"/>
</dbReference>
<evidence type="ECO:0000256" key="2">
    <source>
        <dbReference type="ARBA" id="ARBA00012438"/>
    </source>
</evidence>
<reference evidence="12" key="2">
    <citation type="submission" date="2012-02" db="EMBL/GenBank/DDBJ databases">
        <title>Complete sequence of chromosome of Natrinema pellirubrum DSM 15624.</title>
        <authorList>
            <person name="Lucas S."/>
            <person name="Han J."/>
            <person name="Lapidus A."/>
            <person name="Cheng J.-F."/>
            <person name="Goodwin L."/>
            <person name="Pitluck S."/>
            <person name="Peters L."/>
            <person name="Teshima H."/>
            <person name="Detter J.C."/>
            <person name="Han C."/>
            <person name="Tapia R."/>
            <person name="Land M."/>
            <person name="Hauser L."/>
            <person name="Kyrpides N."/>
            <person name="Ivanova N."/>
            <person name="Pagani I."/>
            <person name="Sproer C."/>
            <person name="Anderson I."/>
            <person name="Woyke T."/>
        </authorList>
    </citation>
    <scope>NUCLEOTIDE SEQUENCE [LARGE SCALE GENOMIC DNA]</scope>
    <source>
        <strain evidence="12">DSM 15624 / JCM 10476 / NCIMB 786</strain>
    </source>
</reference>